<reference evidence="2" key="1">
    <citation type="journal article" date="2017" name="Nat. Commun.">
        <title>The asparagus genome sheds light on the origin and evolution of a young Y chromosome.</title>
        <authorList>
            <person name="Harkess A."/>
            <person name="Zhou J."/>
            <person name="Xu C."/>
            <person name="Bowers J.E."/>
            <person name="Van der Hulst R."/>
            <person name="Ayyampalayam S."/>
            <person name="Mercati F."/>
            <person name="Riccardi P."/>
            <person name="McKain M.R."/>
            <person name="Kakrana A."/>
            <person name="Tang H."/>
            <person name="Ray J."/>
            <person name="Groenendijk J."/>
            <person name="Arikit S."/>
            <person name="Mathioni S.M."/>
            <person name="Nakano M."/>
            <person name="Shan H."/>
            <person name="Telgmann-Rauber A."/>
            <person name="Kanno A."/>
            <person name="Yue Z."/>
            <person name="Chen H."/>
            <person name="Li W."/>
            <person name="Chen Y."/>
            <person name="Xu X."/>
            <person name="Zhang Y."/>
            <person name="Luo S."/>
            <person name="Chen H."/>
            <person name="Gao J."/>
            <person name="Mao Z."/>
            <person name="Pires J.C."/>
            <person name="Luo M."/>
            <person name="Kudrna D."/>
            <person name="Wing R.A."/>
            <person name="Meyers B.C."/>
            <person name="Yi K."/>
            <person name="Kong H."/>
            <person name="Lavrijsen P."/>
            <person name="Sunseri F."/>
            <person name="Falavigna A."/>
            <person name="Ye Y."/>
            <person name="Leebens-Mack J.H."/>
            <person name="Chen G."/>
        </authorList>
    </citation>
    <scope>NUCLEOTIDE SEQUENCE [LARGE SCALE GENOMIC DNA]</scope>
    <source>
        <strain evidence="2">cv. DH0086</strain>
    </source>
</reference>
<dbReference type="Proteomes" id="UP000243459">
    <property type="component" value="Chromosome 6"/>
</dbReference>
<sequence>MNLNEPEHARNLNLFHTFSVFDFEIKYISDGVSSLKILTKEVKCAIGPAELNELKQEMRSKMDDIEHSSRIIISWSQFNDEGDNVDVKVKIVKVMGLLERLRKHIWTVKFEILKERELGLNVKAKKEVVSEVHRRLVIVQELFVEFMEIAGNY</sequence>
<gene>
    <name evidence="1" type="ORF">A4U43_C06F5470</name>
</gene>
<organism evidence="1 2">
    <name type="scientific">Asparagus officinalis</name>
    <name type="common">Garden asparagus</name>
    <dbReference type="NCBI Taxonomy" id="4686"/>
    <lineage>
        <taxon>Eukaryota</taxon>
        <taxon>Viridiplantae</taxon>
        <taxon>Streptophyta</taxon>
        <taxon>Embryophyta</taxon>
        <taxon>Tracheophyta</taxon>
        <taxon>Spermatophyta</taxon>
        <taxon>Magnoliopsida</taxon>
        <taxon>Liliopsida</taxon>
        <taxon>Asparagales</taxon>
        <taxon>Asparagaceae</taxon>
        <taxon>Asparagoideae</taxon>
        <taxon>Asparagus</taxon>
    </lineage>
</organism>
<dbReference type="AlphaFoldDB" id="A0A5P1EQB2"/>
<dbReference type="Gramene" id="ONK66220">
    <property type="protein sequence ID" value="ONK66220"/>
    <property type="gene ID" value="A4U43_C06F5470"/>
</dbReference>
<keyword evidence="2" id="KW-1185">Reference proteome</keyword>
<proteinExistence type="predicted"/>
<name>A0A5P1EQB2_ASPOF</name>
<evidence type="ECO:0000313" key="1">
    <source>
        <dbReference type="EMBL" id="ONK66220.1"/>
    </source>
</evidence>
<evidence type="ECO:0000313" key="2">
    <source>
        <dbReference type="Proteomes" id="UP000243459"/>
    </source>
</evidence>
<protein>
    <submittedName>
        <fullName evidence="1">Uncharacterized protein</fullName>
    </submittedName>
</protein>
<accession>A0A5P1EQB2</accession>
<dbReference type="EMBL" id="CM007386">
    <property type="protein sequence ID" value="ONK66220.1"/>
    <property type="molecule type" value="Genomic_DNA"/>
</dbReference>